<dbReference type="Gene3D" id="3.30.420.140">
    <property type="entry name" value="YqgF/RNase H-like domain"/>
    <property type="match status" value="1"/>
</dbReference>
<evidence type="ECO:0000256" key="3">
    <source>
        <dbReference type="ARBA" id="ARBA00022722"/>
    </source>
</evidence>
<dbReference type="PANTHER" id="PTHR33317:SF4">
    <property type="entry name" value="POLYNUCLEOTIDYL TRANSFERASE, RIBONUCLEASE H-LIKE SUPERFAMILY PROTEIN"/>
    <property type="match status" value="1"/>
</dbReference>
<dbReference type="NCBIfam" id="TIGR00250">
    <property type="entry name" value="RNAse_H_YqgF"/>
    <property type="match status" value="1"/>
</dbReference>
<keyword evidence="8" id="KW-1185">Reference proteome</keyword>
<comment type="function">
    <text evidence="5">Could be a nuclease involved in processing of the 5'-end of pre-16S rRNA.</text>
</comment>
<evidence type="ECO:0000256" key="5">
    <source>
        <dbReference type="HAMAP-Rule" id="MF_00651"/>
    </source>
</evidence>
<dbReference type="InterPro" id="IPR005227">
    <property type="entry name" value="YqgF"/>
</dbReference>
<evidence type="ECO:0000256" key="1">
    <source>
        <dbReference type="ARBA" id="ARBA00022490"/>
    </source>
</evidence>
<evidence type="ECO:0000256" key="2">
    <source>
        <dbReference type="ARBA" id="ARBA00022517"/>
    </source>
</evidence>
<name>A0ABT2YBN5_9MOLU</name>
<gene>
    <name evidence="7" type="primary">ruvX</name>
    <name evidence="7" type="ORF">N7548_04115</name>
</gene>
<protein>
    <recommendedName>
        <fullName evidence="5">Putative pre-16S rRNA nuclease</fullName>
        <ecNumber evidence="5">3.1.-.-</ecNumber>
    </recommendedName>
</protein>
<evidence type="ECO:0000313" key="7">
    <source>
        <dbReference type="EMBL" id="MCV2232008.1"/>
    </source>
</evidence>
<dbReference type="SMART" id="SM00732">
    <property type="entry name" value="YqgFc"/>
    <property type="match status" value="1"/>
</dbReference>
<comment type="subcellular location">
    <subcellularLocation>
        <location evidence="5">Cytoplasm</location>
    </subcellularLocation>
</comment>
<dbReference type="EC" id="3.1.-.-" evidence="5"/>
<dbReference type="Proteomes" id="UP001177160">
    <property type="component" value="Unassembled WGS sequence"/>
</dbReference>
<evidence type="ECO:0000259" key="6">
    <source>
        <dbReference type="SMART" id="SM00732"/>
    </source>
</evidence>
<comment type="similarity">
    <text evidence="5">Belongs to the YqgF HJR family.</text>
</comment>
<keyword evidence="3 5" id="KW-0540">Nuclease</keyword>
<keyword evidence="4 5" id="KW-0378">Hydrolase</keyword>
<dbReference type="SUPFAM" id="SSF53098">
    <property type="entry name" value="Ribonuclease H-like"/>
    <property type="match status" value="1"/>
</dbReference>
<dbReference type="HAMAP" id="MF_00651">
    <property type="entry name" value="Nuclease_YqgF"/>
    <property type="match status" value="1"/>
</dbReference>
<organism evidence="7 8">
    <name type="scientific">Paracholeplasma manati</name>
    <dbReference type="NCBI Taxonomy" id="591373"/>
    <lineage>
        <taxon>Bacteria</taxon>
        <taxon>Bacillati</taxon>
        <taxon>Mycoplasmatota</taxon>
        <taxon>Mollicutes</taxon>
        <taxon>Acholeplasmatales</taxon>
        <taxon>Acholeplasmataceae</taxon>
        <taxon>Paracholeplasma</taxon>
    </lineage>
</organism>
<dbReference type="RefSeq" id="WP_263608167.1">
    <property type="nucleotide sequence ID" value="NZ_JAOVQM010000002.1"/>
</dbReference>
<reference evidence="7" key="1">
    <citation type="submission" date="2022-09" db="EMBL/GenBank/DDBJ databases">
        <title>Novel Mycoplasma species identified in domestic and wild animals.</title>
        <authorList>
            <person name="Volokhov D.V."/>
            <person name="Furtak V.A."/>
            <person name="Zagorodnyaya T.A."/>
        </authorList>
    </citation>
    <scope>NUCLEOTIDE SEQUENCE</scope>
    <source>
        <strain evidence="7">Oakley</strain>
    </source>
</reference>
<dbReference type="EMBL" id="JAOVQM010000002">
    <property type="protein sequence ID" value="MCV2232008.1"/>
    <property type="molecule type" value="Genomic_DNA"/>
</dbReference>
<dbReference type="Pfam" id="PF03652">
    <property type="entry name" value="RuvX"/>
    <property type="match status" value="1"/>
</dbReference>
<dbReference type="InterPro" id="IPR006641">
    <property type="entry name" value="YqgF/RNaseH-like_dom"/>
</dbReference>
<dbReference type="PANTHER" id="PTHR33317">
    <property type="entry name" value="POLYNUCLEOTIDYL TRANSFERASE, RIBONUCLEASE H-LIKE SUPERFAMILY PROTEIN"/>
    <property type="match status" value="1"/>
</dbReference>
<keyword evidence="1 5" id="KW-0963">Cytoplasm</keyword>
<evidence type="ECO:0000256" key="4">
    <source>
        <dbReference type="ARBA" id="ARBA00022801"/>
    </source>
</evidence>
<evidence type="ECO:0000313" key="8">
    <source>
        <dbReference type="Proteomes" id="UP001177160"/>
    </source>
</evidence>
<proteinExistence type="inferred from homology"/>
<dbReference type="CDD" id="cd16964">
    <property type="entry name" value="YqgF"/>
    <property type="match status" value="1"/>
</dbReference>
<accession>A0ABT2YBN5</accession>
<dbReference type="InterPro" id="IPR037027">
    <property type="entry name" value="YqgF/RNaseH-like_dom_sf"/>
</dbReference>
<sequence length="138" mass="15740">MIYIGLDLGEKTLGIARSDSGIFSTPVGTYRFYENHYEDAANHISKYILEEMVDVVVLGYPKHMNDDIGIRAQVSESFKAMIESKTKAKVVLWDERLSTYEALSLMTEMGIKKDKQRQKKDELAALIILQSYLNRKGD</sequence>
<keyword evidence="2 5" id="KW-0690">Ribosome biogenesis</keyword>
<dbReference type="InterPro" id="IPR012337">
    <property type="entry name" value="RNaseH-like_sf"/>
</dbReference>
<comment type="caution">
    <text evidence="7">The sequence shown here is derived from an EMBL/GenBank/DDBJ whole genome shotgun (WGS) entry which is preliminary data.</text>
</comment>
<feature type="domain" description="YqgF/RNase H-like" evidence="6">
    <location>
        <begin position="1"/>
        <end position="102"/>
    </location>
</feature>